<protein>
    <recommendedName>
        <fullName evidence="1">Myb/SANT-like DNA-binding domain-containing protein</fullName>
    </recommendedName>
</protein>
<comment type="caution">
    <text evidence="2">The sequence shown here is derived from an EMBL/GenBank/DDBJ whole genome shotgun (WGS) entry which is preliminary data.</text>
</comment>
<gene>
    <name evidence="2" type="ORF">PUN28_006168</name>
</gene>
<sequence>MALLSLYEANKDMLDHPKKKIKIWTAISDGLKNFAIEMSTDQVRWKINSLHKKYKECCDNNNKSGRGVIDFKWYNQMDEIFGKDKDAIAAHTVSSNIILPEVNRTRHKENIHVSTSPVAGTSQVLQINKNKECTSQTQRHGTGTNLAKKKLNIEKQWLQFLENKEVRDAARDKRHEQSQERATEDFALKKHSEIMEIEKIKCNLLKKLLQQANAKNNSEFDEW</sequence>
<dbReference type="AlphaFoldDB" id="A0AAW2GCS9"/>
<evidence type="ECO:0000313" key="3">
    <source>
        <dbReference type="Proteomes" id="UP001430953"/>
    </source>
</evidence>
<name>A0AAW2GCS9_9HYME</name>
<reference evidence="2 3" key="1">
    <citation type="submission" date="2023-03" db="EMBL/GenBank/DDBJ databases">
        <title>High recombination rates correlate with genetic variation in Cardiocondyla obscurior ants.</title>
        <authorList>
            <person name="Errbii M."/>
        </authorList>
    </citation>
    <scope>NUCLEOTIDE SEQUENCE [LARGE SCALE GENOMIC DNA]</scope>
    <source>
        <strain evidence="2">Alpha-2009</strain>
        <tissue evidence="2">Whole body</tissue>
    </source>
</reference>
<evidence type="ECO:0000313" key="2">
    <source>
        <dbReference type="EMBL" id="KAL0124152.1"/>
    </source>
</evidence>
<dbReference type="EMBL" id="JADYXP020000005">
    <property type="protein sequence ID" value="KAL0124152.1"/>
    <property type="molecule type" value="Genomic_DNA"/>
</dbReference>
<dbReference type="Gene3D" id="1.10.10.60">
    <property type="entry name" value="Homeodomain-like"/>
    <property type="match status" value="1"/>
</dbReference>
<dbReference type="Proteomes" id="UP001430953">
    <property type="component" value="Unassembled WGS sequence"/>
</dbReference>
<organism evidence="2 3">
    <name type="scientific">Cardiocondyla obscurior</name>
    <dbReference type="NCBI Taxonomy" id="286306"/>
    <lineage>
        <taxon>Eukaryota</taxon>
        <taxon>Metazoa</taxon>
        <taxon>Ecdysozoa</taxon>
        <taxon>Arthropoda</taxon>
        <taxon>Hexapoda</taxon>
        <taxon>Insecta</taxon>
        <taxon>Pterygota</taxon>
        <taxon>Neoptera</taxon>
        <taxon>Endopterygota</taxon>
        <taxon>Hymenoptera</taxon>
        <taxon>Apocrita</taxon>
        <taxon>Aculeata</taxon>
        <taxon>Formicoidea</taxon>
        <taxon>Formicidae</taxon>
        <taxon>Myrmicinae</taxon>
        <taxon>Cardiocondyla</taxon>
    </lineage>
</organism>
<dbReference type="InterPro" id="IPR044822">
    <property type="entry name" value="Myb_DNA-bind_4"/>
</dbReference>
<evidence type="ECO:0000259" key="1">
    <source>
        <dbReference type="Pfam" id="PF13837"/>
    </source>
</evidence>
<accession>A0AAW2GCS9</accession>
<dbReference type="Pfam" id="PF13837">
    <property type="entry name" value="Myb_DNA-bind_4"/>
    <property type="match status" value="1"/>
</dbReference>
<keyword evidence="3" id="KW-1185">Reference proteome</keyword>
<proteinExistence type="predicted"/>
<feature type="domain" description="Myb/SANT-like DNA-binding" evidence="1">
    <location>
        <begin position="3"/>
        <end position="80"/>
    </location>
</feature>